<evidence type="ECO:0000313" key="1">
    <source>
        <dbReference type="EMBL" id="RLP78508.1"/>
    </source>
</evidence>
<sequence length="71" mass="7836">MIFTKNVDRLIVGSDQRWLLFMATPDGLRQAGGIFPSPRAALAAVDTRLRQHGGVFRGRATARRALRSASR</sequence>
<comment type="caution">
    <text evidence="1">The sequence shown here is derived from an EMBL/GenBank/DDBJ whole genome shotgun (WGS) entry which is preliminary data.</text>
</comment>
<evidence type="ECO:0000313" key="2">
    <source>
        <dbReference type="Proteomes" id="UP000269692"/>
    </source>
</evidence>
<protein>
    <submittedName>
        <fullName evidence="1">Uncharacterized protein</fullName>
    </submittedName>
</protein>
<name>A0A3L7AFM7_9HYPH</name>
<proteinExistence type="predicted"/>
<accession>A0A3L7AFM7</accession>
<organism evidence="1 2">
    <name type="scientific">Xanthobacter tagetidis</name>
    <dbReference type="NCBI Taxonomy" id="60216"/>
    <lineage>
        <taxon>Bacteria</taxon>
        <taxon>Pseudomonadati</taxon>
        <taxon>Pseudomonadota</taxon>
        <taxon>Alphaproteobacteria</taxon>
        <taxon>Hyphomicrobiales</taxon>
        <taxon>Xanthobacteraceae</taxon>
        <taxon>Xanthobacter</taxon>
    </lineage>
</organism>
<dbReference type="Proteomes" id="UP000269692">
    <property type="component" value="Unassembled WGS sequence"/>
</dbReference>
<dbReference type="AlphaFoldDB" id="A0A3L7AFM7"/>
<reference evidence="1 2" key="1">
    <citation type="submission" date="2018-10" db="EMBL/GenBank/DDBJ databases">
        <title>Xanthobacter tagetidis genome sequencing and assembly.</title>
        <authorList>
            <person name="Maclea K.S."/>
            <person name="Goen A.E."/>
            <person name="Fatima S.A."/>
        </authorList>
    </citation>
    <scope>NUCLEOTIDE SEQUENCE [LARGE SCALE GENOMIC DNA]</scope>
    <source>
        <strain evidence="1 2">ATCC 700314</strain>
    </source>
</reference>
<dbReference type="RefSeq" id="WP_121623560.1">
    <property type="nucleotide sequence ID" value="NZ_JBAFVW010000003.1"/>
</dbReference>
<keyword evidence="2" id="KW-1185">Reference proteome</keyword>
<dbReference type="EMBL" id="RCTF01000008">
    <property type="protein sequence ID" value="RLP78508.1"/>
    <property type="molecule type" value="Genomic_DNA"/>
</dbReference>
<gene>
    <name evidence="1" type="ORF">D9R14_11965</name>
</gene>